<feature type="transmembrane region" description="Helical" evidence="1">
    <location>
        <begin position="222"/>
        <end position="245"/>
    </location>
</feature>
<dbReference type="Proteomes" id="UP001344888">
    <property type="component" value="Unassembled WGS sequence"/>
</dbReference>
<gene>
    <name evidence="3" type="ORF">P9B03_13750</name>
</gene>
<feature type="transmembrane region" description="Helical" evidence="1">
    <location>
        <begin position="330"/>
        <end position="354"/>
    </location>
</feature>
<keyword evidence="1" id="KW-0812">Transmembrane</keyword>
<comment type="caution">
    <text evidence="3">The sequence shown here is derived from an EMBL/GenBank/DDBJ whole genome shotgun (WGS) entry which is preliminary data.</text>
</comment>
<sequence>MIGTYTGPIFIAALAFVMLTFVIWIPWLIYTYRKYGFLSISKTIITFSFIFYFLAALFLVLLPLPETTNTCAMQKPGTQFFNLRPLQFVQDILYKTDIALKNPASWAAIIKQPAFYQAFFNFLLLMPFGVYLRYFLKERKYWKRAFLLGLGLTLFYEITQVTGIYGIYNCPYRIFDVDDLLLNSTGSLLGFFIAPVMWALFPKHTDVIKHGQEMIAQSAIRPLQILLAIIVDLVLISIGNTALSFLTIPDFFIQTALYVVIFAIIPLLLHGETLGMKLLKIRLVDENTEVFSAIGIIRRFVAIYSTYLVFKGLNIVGQIELNMDSPFYIYQVLVSFSAFVLSAILALVLAIHVLRFLLAKGQNRLYVDTVGKCVVRRK</sequence>
<dbReference type="PANTHER" id="PTHR36834:SF1">
    <property type="entry name" value="INTEGRAL MEMBRANE PROTEIN"/>
    <property type="match status" value="1"/>
</dbReference>
<feature type="transmembrane region" description="Helical" evidence="1">
    <location>
        <begin position="251"/>
        <end position="269"/>
    </location>
</feature>
<accession>A0AAW9NY43</accession>
<name>A0AAW9NY43_9BACL</name>
<feature type="transmembrane region" description="Helical" evidence="1">
    <location>
        <begin position="44"/>
        <end position="64"/>
    </location>
</feature>
<reference evidence="3 4" key="1">
    <citation type="submission" date="2023-03" db="EMBL/GenBank/DDBJ databases">
        <title>Bacillus Genome Sequencing.</title>
        <authorList>
            <person name="Dunlap C."/>
        </authorList>
    </citation>
    <scope>NUCLEOTIDE SEQUENCE [LARGE SCALE GENOMIC DNA]</scope>
    <source>
        <strain evidence="3 4">B-59205</strain>
    </source>
</reference>
<evidence type="ECO:0000256" key="1">
    <source>
        <dbReference type="SAM" id="Phobius"/>
    </source>
</evidence>
<dbReference type="InterPro" id="IPR006976">
    <property type="entry name" value="VanZ-like"/>
</dbReference>
<evidence type="ECO:0000259" key="2">
    <source>
        <dbReference type="Pfam" id="PF04892"/>
    </source>
</evidence>
<dbReference type="PANTHER" id="PTHR36834">
    <property type="entry name" value="MEMBRANE PROTEIN-RELATED"/>
    <property type="match status" value="1"/>
</dbReference>
<feature type="transmembrane region" description="Helical" evidence="1">
    <location>
        <begin position="146"/>
        <end position="168"/>
    </location>
</feature>
<organism evidence="3 4">
    <name type="scientific">Metasolibacillus meyeri</name>
    <dbReference type="NCBI Taxonomy" id="1071052"/>
    <lineage>
        <taxon>Bacteria</taxon>
        <taxon>Bacillati</taxon>
        <taxon>Bacillota</taxon>
        <taxon>Bacilli</taxon>
        <taxon>Bacillales</taxon>
        <taxon>Caryophanaceae</taxon>
        <taxon>Metasolibacillus</taxon>
    </lineage>
</organism>
<proteinExistence type="predicted"/>
<dbReference type="AlphaFoldDB" id="A0AAW9NY43"/>
<dbReference type="EMBL" id="JARSFG010000018">
    <property type="protein sequence ID" value="MEC1179558.1"/>
    <property type="molecule type" value="Genomic_DNA"/>
</dbReference>
<keyword evidence="1" id="KW-0472">Membrane</keyword>
<feature type="transmembrane region" description="Helical" evidence="1">
    <location>
        <begin position="6"/>
        <end position="32"/>
    </location>
</feature>
<keyword evidence="4" id="KW-1185">Reference proteome</keyword>
<evidence type="ECO:0000313" key="4">
    <source>
        <dbReference type="Proteomes" id="UP001344888"/>
    </source>
</evidence>
<feature type="transmembrane region" description="Helical" evidence="1">
    <location>
        <begin position="290"/>
        <end position="310"/>
    </location>
</feature>
<feature type="domain" description="VanZ-like" evidence="2">
    <location>
        <begin position="49"/>
        <end position="196"/>
    </location>
</feature>
<feature type="transmembrane region" description="Helical" evidence="1">
    <location>
        <begin position="114"/>
        <end position="134"/>
    </location>
</feature>
<evidence type="ECO:0000313" key="3">
    <source>
        <dbReference type="EMBL" id="MEC1179558.1"/>
    </source>
</evidence>
<dbReference type="RefSeq" id="WP_326124043.1">
    <property type="nucleotide sequence ID" value="NZ_JARSFG010000018.1"/>
</dbReference>
<feature type="transmembrane region" description="Helical" evidence="1">
    <location>
        <begin position="180"/>
        <end position="201"/>
    </location>
</feature>
<dbReference type="Pfam" id="PF04892">
    <property type="entry name" value="VanZ"/>
    <property type="match status" value="1"/>
</dbReference>
<protein>
    <submittedName>
        <fullName evidence="3">VanZ family protein</fullName>
    </submittedName>
</protein>
<keyword evidence="1" id="KW-1133">Transmembrane helix</keyword>
<dbReference type="InterPro" id="IPR053150">
    <property type="entry name" value="Teicoplanin_resist-assoc"/>
</dbReference>